<dbReference type="WBParaSite" id="HPBE_0002148401-mRNA-1">
    <property type="protein sequence ID" value="HPBE_0002148401-mRNA-1"/>
    <property type="gene ID" value="HPBE_0002148401"/>
</dbReference>
<protein>
    <submittedName>
        <fullName evidence="4">Integrase catalytic domain-containing protein</fullName>
    </submittedName>
</protein>
<dbReference type="OrthoDB" id="8194935at2759"/>
<name>A0A183GGA1_HELPZ</name>
<dbReference type="InterPro" id="IPR012337">
    <property type="entry name" value="RNaseH-like_sf"/>
</dbReference>
<proteinExistence type="predicted"/>
<dbReference type="EMBL" id="UZAH01033049">
    <property type="protein sequence ID" value="VDP25819.1"/>
    <property type="molecule type" value="Genomic_DNA"/>
</dbReference>
<accession>A0A183GGA1</accession>
<dbReference type="InterPro" id="IPR040676">
    <property type="entry name" value="DUF5641"/>
</dbReference>
<evidence type="ECO:0000313" key="4">
    <source>
        <dbReference type="WBParaSite" id="HPBE_0002148401-mRNA-1"/>
    </source>
</evidence>
<dbReference type="Pfam" id="PF18701">
    <property type="entry name" value="DUF5641"/>
    <property type="match status" value="1"/>
</dbReference>
<dbReference type="InterPro" id="IPR001584">
    <property type="entry name" value="Integrase_cat-core"/>
</dbReference>
<feature type="domain" description="Integrase catalytic" evidence="1">
    <location>
        <begin position="35"/>
        <end position="221"/>
    </location>
</feature>
<evidence type="ECO:0000313" key="3">
    <source>
        <dbReference type="Proteomes" id="UP000050761"/>
    </source>
</evidence>
<dbReference type="PROSITE" id="PS50994">
    <property type="entry name" value="INTEGRASE"/>
    <property type="match status" value="1"/>
</dbReference>
<dbReference type="InterPro" id="IPR036397">
    <property type="entry name" value="RNaseH_sf"/>
</dbReference>
<dbReference type="GO" id="GO:0003676">
    <property type="term" value="F:nucleic acid binding"/>
    <property type="evidence" value="ECO:0007669"/>
    <property type="project" value="InterPro"/>
</dbReference>
<dbReference type="Proteomes" id="UP000050761">
    <property type="component" value="Unassembled WGS sequence"/>
</dbReference>
<keyword evidence="3" id="KW-1185">Reference proteome</keyword>
<accession>A0A3P8FRW1</accession>
<dbReference type="AlphaFoldDB" id="A0A183GGA1"/>
<dbReference type="SUPFAM" id="SSF53098">
    <property type="entry name" value="Ribonuclease H-like"/>
    <property type="match status" value="1"/>
</dbReference>
<gene>
    <name evidence="2" type="ORF">HPBE_LOCUS21483</name>
</gene>
<reference evidence="2 3" key="1">
    <citation type="submission" date="2018-11" db="EMBL/GenBank/DDBJ databases">
        <authorList>
            <consortium name="Pathogen Informatics"/>
        </authorList>
    </citation>
    <scope>NUCLEOTIDE SEQUENCE [LARGE SCALE GENOMIC DNA]</scope>
</reference>
<dbReference type="GO" id="GO:0015074">
    <property type="term" value="P:DNA integration"/>
    <property type="evidence" value="ECO:0007669"/>
    <property type="project" value="InterPro"/>
</dbReference>
<dbReference type="PANTHER" id="PTHR47331:SF2">
    <property type="match status" value="1"/>
</dbReference>
<evidence type="ECO:0000313" key="2">
    <source>
        <dbReference type="EMBL" id="VDP25819.1"/>
    </source>
</evidence>
<sequence>MCVARTLRTCITCKKANAVPYRYPDIPPLPPERVCRSRPFQNVGLDYLGPLACTGTTTGKIGICLITCMATRAIHSEVFLDNTTQEFLFAFRRFVARRGSSNVVYCDNSSTFHAAESAITTLLYSSASWRTVSEFCLRHKITWKFIPPLSPWKRGFYERLVGLFKAAFKKSVGRAVLPLTLLQTVVTEVEATLNSRPITPYREKDVFVHVLRPIDFLIPEVDMQIPPSPQQSEEFLTASHNLAMWYKETVAVLDQLWEVWYNDYLAALRERHQTRSKNARSSPTTPHVGDVVLVADDNTSRGQWNYGLIEKVHVGKDSSIKSVDVSTPNDEILTRAVSALYPLEITSAKTEPSVESDKTAQKSLRWQPLRAAKTSHAFIIPLGPLTNINSSAALANIRK</sequence>
<evidence type="ECO:0000259" key="1">
    <source>
        <dbReference type="PROSITE" id="PS50994"/>
    </source>
</evidence>
<organism evidence="3 4">
    <name type="scientific">Heligmosomoides polygyrus</name>
    <name type="common">Parasitic roundworm</name>
    <dbReference type="NCBI Taxonomy" id="6339"/>
    <lineage>
        <taxon>Eukaryota</taxon>
        <taxon>Metazoa</taxon>
        <taxon>Ecdysozoa</taxon>
        <taxon>Nematoda</taxon>
        <taxon>Chromadorea</taxon>
        <taxon>Rhabditida</taxon>
        <taxon>Rhabditina</taxon>
        <taxon>Rhabditomorpha</taxon>
        <taxon>Strongyloidea</taxon>
        <taxon>Heligmosomidae</taxon>
        <taxon>Heligmosomoides</taxon>
    </lineage>
</organism>
<reference evidence="4" key="2">
    <citation type="submission" date="2019-09" db="UniProtKB">
        <authorList>
            <consortium name="WormBaseParasite"/>
        </authorList>
    </citation>
    <scope>IDENTIFICATION</scope>
</reference>
<dbReference type="Gene3D" id="3.30.420.10">
    <property type="entry name" value="Ribonuclease H-like superfamily/Ribonuclease H"/>
    <property type="match status" value="1"/>
</dbReference>
<dbReference type="PANTHER" id="PTHR47331">
    <property type="entry name" value="PHD-TYPE DOMAIN-CONTAINING PROTEIN"/>
    <property type="match status" value="1"/>
</dbReference>